<evidence type="ECO:0008006" key="3">
    <source>
        <dbReference type="Google" id="ProtNLM"/>
    </source>
</evidence>
<dbReference type="AlphaFoldDB" id="F8ABL5"/>
<dbReference type="EMBL" id="CP002683">
    <property type="protein sequence ID" value="AEH45615.1"/>
    <property type="molecule type" value="Genomic_DNA"/>
</dbReference>
<reference evidence="2" key="1">
    <citation type="submission" date="2011-04" db="EMBL/GenBank/DDBJ databases">
        <title>The complete genome of Thermodesulfatator indicus DSM 15286.</title>
        <authorList>
            <person name="Lucas S."/>
            <person name="Copeland A."/>
            <person name="Lapidus A."/>
            <person name="Bruce D."/>
            <person name="Goodwin L."/>
            <person name="Pitluck S."/>
            <person name="Peters L."/>
            <person name="Kyrpides N."/>
            <person name="Mavromatis K."/>
            <person name="Pagani I."/>
            <person name="Ivanova N."/>
            <person name="Saunders L."/>
            <person name="Detter J.C."/>
            <person name="Tapia R."/>
            <person name="Han C."/>
            <person name="Land M."/>
            <person name="Hauser L."/>
            <person name="Markowitz V."/>
            <person name="Cheng J.-F."/>
            <person name="Hugenholtz P."/>
            <person name="Woyke T."/>
            <person name="Wu D."/>
            <person name="Spring S."/>
            <person name="Schroeder M."/>
            <person name="Brambilla E."/>
            <person name="Klenk H.-P."/>
            <person name="Eisen J.A."/>
        </authorList>
    </citation>
    <scope>NUCLEOTIDE SEQUENCE [LARGE SCALE GENOMIC DNA]</scope>
    <source>
        <strain evidence="2">DSM 15286 / JCM 11887 / CIR29812</strain>
    </source>
</reference>
<keyword evidence="2" id="KW-1185">Reference proteome</keyword>
<reference evidence="1 2" key="2">
    <citation type="journal article" date="2012" name="Stand. Genomic Sci.">
        <title>Complete genome sequence of the thermophilic sulfate-reducing ocean bacterium Thermodesulfatator indicus type strain (CIR29812(T)).</title>
        <authorList>
            <person name="Anderson I."/>
            <person name="Saunders E."/>
            <person name="Lapidus A."/>
            <person name="Nolan M."/>
            <person name="Lucas S."/>
            <person name="Tice H."/>
            <person name="Del Rio T.G."/>
            <person name="Cheng J.F."/>
            <person name="Han C."/>
            <person name="Tapia R."/>
            <person name="Goodwin L.A."/>
            <person name="Pitluck S."/>
            <person name="Liolios K."/>
            <person name="Mavromatis K."/>
            <person name="Pagani I."/>
            <person name="Ivanova N."/>
            <person name="Mikhailova N."/>
            <person name="Pati A."/>
            <person name="Chen A."/>
            <person name="Palaniappan K."/>
            <person name="Land M."/>
            <person name="Hauser L."/>
            <person name="Jeffries C.D."/>
            <person name="Chang Y.J."/>
            <person name="Brambilla E.M."/>
            <person name="Rohde M."/>
            <person name="Spring S."/>
            <person name="Goker M."/>
            <person name="Detter J.C."/>
            <person name="Woyke T."/>
            <person name="Bristow J."/>
            <person name="Eisen J.A."/>
            <person name="Markowitz V."/>
            <person name="Hugenholtz P."/>
            <person name="Kyrpides N.C."/>
            <person name="Klenk H.P."/>
        </authorList>
    </citation>
    <scope>NUCLEOTIDE SEQUENCE [LARGE SCALE GENOMIC DNA]</scope>
    <source>
        <strain evidence="2">DSM 15286 / JCM 11887 / CIR29812</strain>
    </source>
</reference>
<dbReference type="PaxDb" id="667014-Thein_1758"/>
<dbReference type="HOGENOM" id="CLU_166740_4_1_0"/>
<gene>
    <name evidence="1" type="ordered locus">Thein_1758</name>
</gene>
<sequence length="74" mass="8396">MKIIYYSEDDIIYIDLQDKPSMESEEVSPGIVIDFDENGVPVGIEISNASQKVRFKDLEIINLPISDFIFKKAA</sequence>
<dbReference type="STRING" id="667014.Thein_1758"/>
<accession>F8ABL5</accession>
<dbReference type="Pfam" id="PF10049">
    <property type="entry name" value="DUF2283"/>
    <property type="match status" value="1"/>
</dbReference>
<proteinExistence type="predicted"/>
<organism evidence="1 2">
    <name type="scientific">Thermodesulfatator indicus (strain DSM 15286 / JCM 11887 / CIR29812)</name>
    <dbReference type="NCBI Taxonomy" id="667014"/>
    <lineage>
        <taxon>Bacteria</taxon>
        <taxon>Pseudomonadati</taxon>
        <taxon>Thermodesulfobacteriota</taxon>
        <taxon>Thermodesulfobacteria</taxon>
        <taxon>Thermodesulfobacteriales</taxon>
        <taxon>Thermodesulfatatoraceae</taxon>
        <taxon>Thermodesulfatator</taxon>
    </lineage>
</organism>
<dbReference type="InParanoid" id="F8ABL5"/>
<dbReference type="KEGG" id="tid:Thein_1758"/>
<dbReference type="Proteomes" id="UP000006793">
    <property type="component" value="Chromosome"/>
</dbReference>
<protein>
    <recommendedName>
        <fullName evidence="3">DUF2283 domain-containing protein</fullName>
    </recommendedName>
</protein>
<dbReference type="InterPro" id="IPR019270">
    <property type="entry name" value="DUF2283"/>
</dbReference>
<dbReference type="PANTHER" id="PTHR37029">
    <property type="entry name" value="SSR1768 PROTEIN"/>
    <property type="match status" value="1"/>
</dbReference>
<dbReference type="RefSeq" id="WP_013908355.1">
    <property type="nucleotide sequence ID" value="NC_015681.1"/>
</dbReference>
<evidence type="ECO:0000313" key="1">
    <source>
        <dbReference type="EMBL" id="AEH45615.1"/>
    </source>
</evidence>
<dbReference type="OrthoDB" id="9799670at2"/>
<evidence type="ECO:0000313" key="2">
    <source>
        <dbReference type="Proteomes" id="UP000006793"/>
    </source>
</evidence>
<dbReference type="PANTHER" id="PTHR37029:SF1">
    <property type="entry name" value="SSR1768 PROTEIN"/>
    <property type="match status" value="1"/>
</dbReference>
<dbReference type="eggNOG" id="COG5428">
    <property type="taxonomic scope" value="Bacteria"/>
</dbReference>
<name>F8ABL5_THEID</name>